<organism evidence="2 3">
    <name type="scientific">Papaver atlanticum</name>
    <dbReference type="NCBI Taxonomy" id="357466"/>
    <lineage>
        <taxon>Eukaryota</taxon>
        <taxon>Viridiplantae</taxon>
        <taxon>Streptophyta</taxon>
        <taxon>Embryophyta</taxon>
        <taxon>Tracheophyta</taxon>
        <taxon>Spermatophyta</taxon>
        <taxon>Magnoliopsida</taxon>
        <taxon>Ranunculales</taxon>
        <taxon>Papaveraceae</taxon>
        <taxon>Papaveroideae</taxon>
        <taxon>Papaver</taxon>
    </lineage>
</organism>
<evidence type="ECO:0000313" key="3">
    <source>
        <dbReference type="Proteomes" id="UP001202328"/>
    </source>
</evidence>
<comment type="caution">
    <text evidence="2">The sequence shown here is derived from an EMBL/GenBank/DDBJ whole genome shotgun (WGS) entry which is preliminary data.</text>
</comment>
<feature type="non-terminal residue" evidence="2">
    <location>
        <position position="81"/>
    </location>
</feature>
<dbReference type="Proteomes" id="UP001202328">
    <property type="component" value="Unassembled WGS sequence"/>
</dbReference>
<reference evidence="2" key="1">
    <citation type="submission" date="2022-04" db="EMBL/GenBank/DDBJ databases">
        <title>A functionally conserved STORR gene fusion in Papaver species that diverged 16.8 million years ago.</title>
        <authorList>
            <person name="Catania T."/>
        </authorList>
    </citation>
    <scope>NUCLEOTIDE SEQUENCE</scope>
    <source>
        <strain evidence="2">S-188037</strain>
    </source>
</reference>
<sequence>ITKIHHVKLCEVHLAKSQWEAFLKILLLLSWIYFEGISQIDLSFQEITQDKEASMMVSQRLHRPGEAAKRGSGRNDSKQLF</sequence>
<feature type="region of interest" description="Disordered" evidence="1">
    <location>
        <begin position="58"/>
        <end position="81"/>
    </location>
</feature>
<gene>
    <name evidence="2" type="ORF">MKW98_015795</name>
</gene>
<name>A0AAD4XCC9_9MAGN</name>
<dbReference type="AlphaFoldDB" id="A0AAD4XCC9"/>
<keyword evidence="3" id="KW-1185">Reference proteome</keyword>
<dbReference type="EMBL" id="JAJJMB010011856">
    <property type="protein sequence ID" value="KAI3897099.1"/>
    <property type="molecule type" value="Genomic_DNA"/>
</dbReference>
<proteinExistence type="predicted"/>
<feature type="compositionally biased region" description="Basic and acidic residues" evidence="1">
    <location>
        <begin position="63"/>
        <end position="81"/>
    </location>
</feature>
<evidence type="ECO:0000313" key="2">
    <source>
        <dbReference type="EMBL" id="KAI3897099.1"/>
    </source>
</evidence>
<accession>A0AAD4XCC9</accession>
<evidence type="ECO:0000256" key="1">
    <source>
        <dbReference type="SAM" id="MobiDB-lite"/>
    </source>
</evidence>
<protein>
    <submittedName>
        <fullName evidence="2">Uncharacterized protein</fullName>
    </submittedName>
</protein>